<keyword evidence="2" id="KW-1185">Reference proteome</keyword>
<evidence type="ECO:0000313" key="1">
    <source>
        <dbReference type="EMBL" id="OLY82147.1"/>
    </source>
</evidence>
<dbReference type="EMBL" id="LSSL01001854">
    <property type="protein sequence ID" value="OLY82147.1"/>
    <property type="molecule type" value="Genomic_DNA"/>
</dbReference>
<dbReference type="OrthoDB" id="5597598at2759"/>
<dbReference type="Proteomes" id="UP000187455">
    <property type="component" value="Unassembled WGS sequence"/>
</dbReference>
<dbReference type="AlphaFoldDB" id="A0A1R0GZ44"/>
<evidence type="ECO:0000313" key="2">
    <source>
        <dbReference type="Proteomes" id="UP000187455"/>
    </source>
</evidence>
<name>A0A1R0GZ44_9FUNG</name>
<proteinExistence type="predicted"/>
<comment type="caution">
    <text evidence="1">The sequence shown here is derived from an EMBL/GenBank/DDBJ whole genome shotgun (WGS) entry which is preliminary data.</text>
</comment>
<protein>
    <recommendedName>
        <fullName evidence="3">Retrotransposon gag domain-containing protein</fullName>
    </recommendedName>
</protein>
<accession>A0A1R0GZ44</accession>
<gene>
    <name evidence="1" type="ORF">AYI68_g3738</name>
</gene>
<evidence type="ECO:0008006" key="3">
    <source>
        <dbReference type="Google" id="ProtNLM"/>
    </source>
</evidence>
<sequence length="140" mass="16606">MSSISFLFTNLNHKPYIETTSYKNELPEAVNFDGSPTNYQEFMTSMGFYFWARHEVFRGNNSGILSFAQFHDDFSWTFSDPNYAIIFRGLIRKPRKCTRSITTYVAEFRIITRDSVFDQLALFDQFLRELLAVFFSEIYY</sequence>
<organism evidence="1 2">
    <name type="scientific">Smittium mucronatum</name>
    <dbReference type="NCBI Taxonomy" id="133383"/>
    <lineage>
        <taxon>Eukaryota</taxon>
        <taxon>Fungi</taxon>
        <taxon>Fungi incertae sedis</taxon>
        <taxon>Zoopagomycota</taxon>
        <taxon>Kickxellomycotina</taxon>
        <taxon>Harpellomycetes</taxon>
        <taxon>Harpellales</taxon>
        <taxon>Legeriomycetaceae</taxon>
        <taxon>Smittium</taxon>
    </lineage>
</organism>
<reference evidence="1 2" key="1">
    <citation type="journal article" date="2016" name="Mol. Biol. Evol.">
        <title>Genome-Wide Survey of Gut Fungi (Harpellales) Reveals the First Horizontally Transferred Ubiquitin Gene from a Mosquito Host.</title>
        <authorList>
            <person name="Wang Y."/>
            <person name="White M.M."/>
            <person name="Kvist S."/>
            <person name="Moncalvo J.M."/>
        </authorList>
    </citation>
    <scope>NUCLEOTIDE SEQUENCE [LARGE SCALE GENOMIC DNA]</scope>
    <source>
        <strain evidence="1 2">ALG-7-W6</strain>
    </source>
</reference>